<comment type="function">
    <text evidence="1">Acyltransferase required for the direct transfer of medium- to long-chain fatty acyl moieties from a carrier protein (MbtL) on to the epsilon-amino group of lysine residue in the mycobactin core.</text>
</comment>
<dbReference type="SMART" id="SM01006">
    <property type="entry name" value="AlcB"/>
    <property type="match status" value="1"/>
</dbReference>
<evidence type="ECO:0000256" key="4">
    <source>
        <dbReference type="ARBA" id="ARBA00023251"/>
    </source>
</evidence>
<dbReference type="InterPro" id="IPR000182">
    <property type="entry name" value="GNAT_dom"/>
</dbReference>
<keyword evidence="4" id="KW-0046">Antibiotic resistance</keyword>
<evidence type="ECO:0000256" key="2">
    <source>
        <dbReference type="ARBA" id="ARBA00005102"/>
    </source>
</evidence>
<feature type="domain" description="N-acetyltransferase" evidence="6">
    <location>
        <begin position="54"/>
        <end position="219"/>
    </location>
</feature>
<keyword evidence="8" id="KW-1185">Reference proteome</keyword>
<proteinExistence type="predicted"/>
<evidence type="ECO:0000256" key="1">
    <source>
        <dbReference type="ARBA" id="ARBA00003818"/>
    </source>
</evidence>
<dbReference type="SUPFAM" id="SSF55729">
    <property type="entry name" value="Acyl-CoA N-acyltransferases (Nat)"/>
    <property type="match status" value="1"/>
</dbReference>
<gene>
    <name evidence="7" type="ORF">OHU27_25605</name>
</gene>
<dbReference type="PANTHER" id="PTHR31438:SF1">
    <property type="entry name" value="LYSINE N-ACYLTRANSFERASE C17G9.06C-RELATED"/>
    <property type="match status" value="1"/>
</dbReference>
<dbReference type="InterPro" id="IPR016181">
    <property type="entry name" value="Acyl_CoA_acyltransferase"/>
</dbReference>
<name>A0ABZ1J555_9ACTN</name>
<organism evidence="7 8">
    <name type="scientific">Streptomyces nigra</name>
    <dbReference type="NCBI Taxonomy" id="1827580"/>
    <lineage>
        <taxon>Bacteria</taxon>
        <taxon>Bacillati</taxon>
        <taxon>Actinomycetota</taxon>
        <taxon>Actinomycetes</taxon>
        <taxon>Kitasatosporales</taxon>
        <taxon>Streptomycetaceae</taxon>
        <taxon>Streptomyces</taxon>
    </lineage>
</organism>
<evidence type="ECO:0000313" key="7">
    <source>
        <dbReference type="EMBL" id="WTO87687.1"/>
    </source>
</evidence>
<dbReference type="PROSITE" id="PS51186">
    <property type="entry name" value="GNAT"/>
    <property type="match status" value="1"/>
</dbReference>
<dbReference type="InterPro" id="IPR019432">
    <property type="entry name" value="Acyltransferase_MbtK/IucB-like"/>
</dbReference>
<evidence type="ECO:0000256" key="5">
    <source>
        <dbReference type="ARBA" id="ARBA00031122"/>
    </source>
</evidence>
<dbReference type="Pfam" id="PF13523">
    <property type="entry name" value="Acetyltransf_8"/>
    <property type="match status" value="1"/>
</dbReference>
<dbReference type="Proteomes" id="UP001622690">
    <property type="component" value="Chromosome"/>
</dbReference>
<comment type="pathway">
    <text evidence="2">Siderophore biosynthesis; mycobactin biosynthesis.</text>
</comment>
<protein>
    <recommendedName>
        <fullName evidence="3">Lysine N-acyltransferase MbtK</fullName>
    </recommendedName>
    <alternativeName>
        <fullName evidence="5">Mycobactin synthase protein K</fullName>
    </alternativeName>
</protein>
<dbReference type="Gene3D" id="3.40.630.30">
    <property type="match status" value="1"/>
</dbReference>
<dbReference type="PANTHER" id="PTHR31438">
    <property type="entry name" value="LYSINE N-ACYLTRANSFERASE C17G9.06C-RELATED"/>
    <property type="match status" value="1"/>
</dbReference>
<evidence type="ECO:0000313" key="8">
    <source>
        <dbReference type="Proteomes" id="UP001622690"/>
    </source>
</evidence>
<sequence length="224" mass="24387">MDLELPDELVTLIASTPEADDAGDTSPGDLLAEMSDLLGHVADWGPVSTPAGVFHLVPVRIERDLPLLTRWMNDPVVAEFWELAGPEETTERHLRAQLSGDGRSVPCVGLLAGTPMSYWEIYRADLDPLARHYPARPHDIGVHLLIGGPADRGRGLGRTLLRAVADLAFGRRPACGRVVAEPDLRNIPSVAAFLGAGFRFSSEIDLPGKRAALMVRDRNLRHLL</sequence>
<evidence type="ECO:0000259" key="6">
    <source>
        <dbReference type="PROSITE" id="PS51186"/>
    </source>
</evidence>
<accession>A0ABZ1J555</accession>
<dbReference type="EMBL" id="CP108125">
    <property type="protein sequence ID" value="WTO87687.1"/>
    <property type="molecule type" value="Genomic_DNA"/>
</dbReference>
<reference evidence="7 8" key="1">
    <citation type="submission" date="2022-10" db="EMBL/GenBank/DDBJ databases">
        <title>The complete genomes of actinobacterial strains from the NBC collection.</title>
        <authorList>
            <person name="Joergensen T.S."/>
            <person name="Alvarez Arevalo M."/>
            <person name="Sterndorff E.B."/>
            <person name="Faurdal D."/>
            <person name="Vuksanovic O."/>
            <person name="Mourched A.-S."/>
            <person name="Charusanti P."/>
            <person name="Shaw S."/>
            <person name="Blin K."/>
            <person name="Weber T."/>
        </authorList>
    </citation>
    <scope>NUCLEOTIDE SEQUENCE [LARGE SCALE GENOMIC DNA]</scope>
    <source>
        <strain evidence="7 8">NBC_00206</strain>
    </source>
</reference>
<evidence type="ECO:0000256" key="3">
    <source>
        <dbReference type="ARBA" id="ARBA00020586"/>
    </source>
</evidence>